<feature type="region of interest" description="Disordered" evidence="1">
    <location>
        <begin position="1"/>
        <end position="170"/>
    </location>
</feature>
<name>A0A7M7NDB0_STRPU</name>
<protein>
    <submittedName>
        <fullName evidence="2">Uncharacterized protein</fullName>
    </submittedName>
</protein>
<dbReference type="GeneID" id="115921374"/>
<sequence>MKEHQQMEMFQSSVVEQDPCSVEEKGKLVEEDVEEKAKTEEAVLLEEKHDRLQPEELQQDVDETVQDLGQKEGAEMQQGGEEKDERINDPDEKQEQVKAEEEELPSSEQGSGPAAEKLVEESGRQEVQDQEVTHEEQKNPGGVARGYNQTDHPEGQTCSKQHHKKQLSPH</sequence>
<accession>A0A7M7NDB0</accession>
<dbReference type="Proteomes" id="UP000007110">
    <property type="component" value="Unassembled WGS sequence"/>
</dbReference>
<feature type="compositionally biased region" description="Basic residues" evidence="1">
    <location>
        <begin position="160"/>
        <end position="170"/>
    </location>
</feature>
<dbReference type="EnsemblMetazoa" id="XM_030978828">
    <property type="protein sequence ID" value="XP_030834688"/>
    <property type="gene ID" value="LOC115921374"/>
</dbReference>
<reference evidence="3" key="1">
    <citation type="submission" date="2015-02" db="EMBL/GenBank/DDBJ databases">
        <title>Genome sequencing for Strongylocentrotus purpuratus.</title>
        <authorList>
            <person name="Murali S."/>
            <person name="Liu Y."/>
            <person name="Vee V."/>
            <person name="English A."/>
            <person name="Wang M."/>
            <person name="Skinner E."/>
            <person name="Han Y."/>
            <person name="Muzny D.M."/>
            <person name="Worley K.C."/>
            <person name="Gibbs R.A."/>
        </authorList>
    </citation>
    <scope>NUCLEOTIDE SEQUENCE</scope>
</reference>
<reference evidence="2" key="2">
    <citation type="submission" date="2021-01" db="UniProtKB">
        <authorList>
            <consortium name="EnsemblMetazoa"/>
        </authorList>
    </citation>
    <scope>IDENTIFICATION</scope>
</reference>
<evidence type="ECO:0000313" key="3">
    <source>
        <dbReference type="Proteomes" id="UP000007110"/>
    </source>
</evidence>
<dbReference type="RefSeq" id="XP_030834688.1">
    <property type="nucleotide sequence ID" value="XM_030978828.1"/>
</dbReference>
<proteinExistence type="predicted"/>
<dbReference type="KEGG" id="spu:115921374"/>
<evidence type="ECO:0000256" key="1">
    <source>
        <dbReference type="SAM" id="MobiDB-lite"/>
    </source>
</evidence>
<keyword evidence="3" id="KW-1185">Reference proteome</keyword>
<feature type="compositionally biased region" description="Basic and acidic residues" evidence="1">
    <location>
        <begin position="117"/>
        <end position="138"/>
    </location>
</feature>
<dbReference type="AlphaFoldDB" id="A0A7M7NDB0"/>
<organism evidence="2 3">
    <name type="scientific">Strongylocentrotus purpuratus</name>
    <name type="common">Purple sea urchin</name>
    <dbReference type="NCBI Taxonomy" id="7668"/>
    <lineage>
        <taxon>Eukaryota</taxon>
        <taxon>Metazoa</taxon>
        <taxon>Echinodermata</taxon>
        <taxon>Eleutherozoa</taxon>
        <taxon>Echinozoa</taxon>
        <taxon>Echinoidea</taxon>
        <taxon>Euechinoidea</taxon>
        <taxon>Echinacea</taxon>
        <taxon>Camarodonta</taxon>
        <taxon>Echinidea</taxon>
        <taxon>Strongylocentrotidae</taxon>
        <taxon>Strongylocentrotus</taxon>
    </lineage>
</organism>
<evidence type="ECO:0000313" key="2">
    <source>
        <dbReference type="EnsemblMetazoa" id="XP_030834688"/>
    </source>
</evidence>
<feature type="compositionally biased region" description="Basic and acidic residues" evidence="1">
    <location>
        <begin position="69"/>
        <end position="99"/>
    </location>
</feature>
<dbReference type="InParanoid" id="A0A7M7NDB0"/>
<feature type="compositionally biased region" description="Basic and acidic residues" evidence="1">
    <location>
        <begin position="22"/>
        <end position="54"/>
    </location>
</feature>